<feature type="active site" description="Acyl-thioester intermediate" evidence="4">
    <location>
        <position position="268"/>
    </location>
</feature>
<dbReference type="Proteomes" id="UP000371977">
    <property type="component" value="Unassembled WGS sequence"/>
</dbReference>
<dbReference type="OrthoDB" id="2142513at2"/>
<keyword evidence="5" id="KW-0812">Transmembrane</keyword>
<dbReference type="InterPro" id="IPR023365">
    <property type="entry name" value="Sortase_dom-sf"/>
</dbReference>
<evidence type="ECO:0000313" key="6">
    <source>
        <dbReference type="EMBL" id="TYC47993.1"/>
    </source>
</evidence>
<dbReference type="Pfam" id="PF04203">
    <property type="entry name" value="Sortase"/>
    <property type="match status" value="1"/>
</dbReference>
<keyword evidence="7" id="KW-1185">Reference proteome</keyword>
<dbReference type="InterPro" id="IPR005754">
    <property type="entry name" value="Sortase"/>
</dbReference>
<dbReference type="InterPro" id="IPR042007">
    <property type="entry name" value="Sortase_A"/>
</dbReference>
<feature type="transmembrane region" description="Helical" evidence="5">
    <location>
        <begin position="54"/>
        <end position="71"/>
    </location>
</feature>
<dbReference type="SUPFAM" id="SSF63817">
    <property type="entry name" value="Sortase"/>
    <property type="match status" value="1"/>
</dbReference>
<keyword evidence="2" id="KW-0378">Hydrolase</keyword>
<dbReference type="GO" id="GO:0008234">
    <property type="term" value="F:cysteine-type peptidase activity"/>
    <property type="evidence" value="ECO:0007669"/>
    <property type="project" value="UniProtKB-KW"/>
</dbReference>
<dbReference type="GO" id="GO:0006508">
    <property type="term" value="P:proteolysis"/>
    <property type="evidence" value="ECO:0007669"/>
    <property type="project" value="UniProtKB-KW"/>
</dbReference>
<evidence type="ECO:0000256" key="4">
    <source>
        <dbReference type="PIRSR" id="PIRSR605754-1"/>
    </source>
</evidence>
<comment type="caution">
    <text evidence="6">The sequence shown here is derived from an EMBL/GenBank/DDBJ whole genome shotgun (WGS) entry which is preliminary data.</text>
</comment>
<dbReference type="EMBL" id="SDGZ01000025">
    <property type="protein sequence ID" value="TYC47993.1"/>
    <property type="molecule type" value="Genomic_DNA"/>
</dbReference>
<evidence type="ECO:0000256" key="1">
    <source>
        <dbReference type="ARBA" id="ARBA00022670"/>
    </source>
</evidence>
<evidence type="ECO:0000256" key="2">
    <source>
        <dbReference type="ARBA" id="ARBA00022801"/>
    </source>
</evidence>
<protein>
    <submittedName>
        <fullName evidence="6">Sortase</fullName>
    </submittedName>
</protein>
<keyword evidence="5" id="KW-0472">Membrane</keyword>
<dbReference type="CDD" id="cd06165">
    <property type="entry name" value="Sortase_A"/>
    <property type="match status" value="1"/>
</dbReference>
<organism evidence="6 7">
    <name type="scientific">Weissella muntiaci</name>
    <dbReference type="NCBI Taxonomy" id="2508881"/>
    <lineage>
        <taxon>Bacteria</taxon>
        <taxon>Bacillati</taxon>
        <taxon>Bacillota</taxon>
        <taxon>Bacilli</taxon>
        <taxon>Lactobacillales</taxon>
        <taxon>Lactobacillaceae</taxon>
        <taxon>Weissella</taxon>
    </lineage>
</organism>
<dbReference type="AlphaFoldDB" id="A0A6C2C388"/>
<proteinExistence type="predicted"/>
<name>A0A6C2C388_9LACO</name>
<accession>A0A6C2C388</accession>
<keyword evidence="3" id="KW-0788">Thiol protease</keyword>
<evidence type="ECO:0000256" key="3">
    <source>
        <dbReference type="ARBA" id="ARBA00022807"/>
    </source>
</evidence>
<keyword evidence="5" id="KW-1133">Transmembrane helix</keyword>
<dbReference type="Gene3D" id="2.40.260.10">
    <property type="entry name" value="Sortase"/>
    <property type="match status" value="1"/>
</dbReference>
<reference evidence="6 7" key="1">
    <citation type="submission" date="2019-01" db="EMBL/GenBank/DDBJ databases">
        <title>Weissella sp. nov., a novel lactic acid bacterium isolated from animal feces.</title>
        <authorList>
            <person name="Wang L.-T."/>
        </authorList>
    </citation>
    <scope>NUCLEOTIDE SEQUENCE [LARGE SCALE GENOMIC DNA]</scope>
    <source>
        <strain evidence="6 7">8H-2</strain>
    </source>
</reference>
<sequence>MERLANAKDQATIAKQAFSYQKEKELRMNNRDDKPQLSFYRPEEHRWWKSPKKIGIGLGVVAVLGLSYYGYDKFNHYQIEQRVSANQKADSGKKHKVASHADKLANKDISFDQNTDIPDAATLQKYRSSSEKLSFDGYISVPKQNGVTVPITPLQINEGASNKVLAYGAGTVKPNQVMGQGRYTVAAHNVGYGGGKLMFSPMQKDSSIDVDKQPKVYLTDMKKIYVYQLNKKSDNPTGKQSISFKNNGKIADDSQVKDGVPEIAMVTCDEDGLVFNWHPEKRLIMIGKLIKTVDVRYATSSEKSLFPALAE</sequence>
<evidence type="ECO:0000256" key="5">
    <source>
        <dbReference type="SAM" id="Phobius"/>
    </source>
</evidence>
<keyword evidence="1" id="KW-0645">Protease</keyword>
<evidence type="ECO:0000313" key="7">
    <source>
        <dbReference type="Proteomes" id="UP000371977"/>
    </source>
</evidence>
<gene>
    <name evidence="6" type="ORF">ESZ50_10205</name>
</gene>
<feature type="active site" description="Proton donor/acceptor" evidence="4">
    <location>
        <position position="188"/>
    </location>
</feature>